<organism evidence="1 2">
    <name type="scientific">Choiromyces venosus 120613-1</name>
    <dbReference type="NCBI Taxonomy" id="1336337"/>
    <lineage>
        <taxon>Eukaryota</taxon>
        <taxon>Fungi</taxon>
        <taxon>Dikarya</taxon>
        <taxon>Ascomycota</taxon>
        <taxon>Pezizomycotina</taxon>
        <taxon>Pezizomycetes</taxon>
        <taxon>Pezizales</taxon>
        <taxon>Tuberaceae</taxon>
        <taxon>Choiromyces</taxon>
    </lineage>
</organism>
<evidence type="ECO:0000313" key="2">
    <source>
        <dbReference type="Proteomes" id="UP000276215"/>
    </source>
</evidence>
<proteinExistence type="predicted"/>
<dbReference type="EMBL" id="ML120357">
    <property type="protein sequence ID" value="RPB04614.1"/>
    <property type="molecule type" value="Genomic_DNA"/>
</dbReference>
<accession>A0A3N4K229</accession>
<feature type="non-terminal residue" evidence="1">
    <location>
        <position position="1"/>
    </location>
</feature>
<protein>
    <submittedName>
        <fullName evidence="1">Uncharacterized protein</fullName>
    </submittedName>
</protein>
<name>A0A3N4K229_9PEZI</name>
<dbReference type="AlphaFoldDB" id="A0A3N4K229"/>
<gene>
    <name evidence="1" type="ORF">L873DRAFT_1666337</name>
</gene>
<dbReference type="Proteomes" id="UP000276215">
    <property type="component" value="Unassembled WGS sequence"/>
</dbReference>
<sequence>GGICSTTKSELVFILGKAKMDSTVYVEVVMQSYLVPHSTNTIRNMDRHE</sequence>
<keyword evidence="2" id="KW-1185">Reference proteome</keyword>
<reference evidence="1 2" key="1">
    <citation type="journal article" date="2018" name="Nat. Ecol. Evol.">
        <title>Pezizomycetes genomes reveal the molecular basis of ectomycorrhizal truffle lifestyle.</title>
        <authorList>
            <person name="Murat C."/>
            <person name="Payen T."/>
            <person name="Noel B."/>
            <person name="Kuo A."/>
            <person name="Morin E."/>
            <person name="Chen J."/>
            <person name="Kohler A."/>
            <person name="Krizsan K."/>
            <person name="Balestrini R."/>
            <person name="Da Silva C."/>
            <person name="Montanini B."/>
            <person name="Hainaut M."/>
            <person name="Levati E."/>
            <person name="Barry K.W."/>
            <person name="Belfiori B."/>
            <person name="Cichocki N."/>
            <person name="Clum A."/>
            <person name="Dockter R.B."/>
            <person name="Fauchery L."/>
            <person name="Guy J."/>
            <person name="Iotti M."/>
            <person name="Le Tacon F."/>
            <person name="Lindquist E.A."/>
            <person name="Lipzen A."/>
            <person name="Malagnac F."/>
            <person name="Mello A."/>
            <person name="Molinier V."/>
            <person name="Miyauchi S."/>
            <person name="Poulain J."/>
            <person name="Riccioni C."/>
            <person name="Rubini A."/>
            <person name="Sitrit Y."/>
            <person name="Splivallo R."/>
            <person name="Traeger S."/>
            <person name="Wang M."/>
            <person name="Zifcakova L."/>
            <person name="Wipf D."/>
            <person name="Zambonelli A."/>
            <person name="Paolocci F."/>
            <person name="Nowrousian M."/>
            <person name="Ottonello S."/>
            <person name="Baldrian P."/>
            <person name="Spatafora J.W."/>
            <person name="Henrissat B."/>
            <person name="Nagy L.G."/>
            <person name="Aury J.M."/>
            <person name="Wincker P."/>
            <person name="Grigoriev I.V."/>
            <person name="Bonfante P."/>
            <person name="Martin F.M."/>
        </authorList>
    </citation>
    <scope>NUCLEOTIDE SEQUENCE [LARGE SCALE GENOMIC DNA]</scope>
    <source>
        <strain evidence="1 2">120613-1</strain>
    </source>
</reference>
<evidence type="ECO:0000313" key="1">
    <source>
        <dbReference type="EMBL" id="RPB04614.1"/>
    </source>
</evidence>